<evidence type="ECO:0000256" key="6">
    <source>
        <dbReference type="ARBA" id="ARBA00023015"/>
    </source>
</evidence>
<dbReference type="Proteomes" id="UP000658131">
    <property type="component" value="Unassembled WGS sequence"/>
</dbReference>
<evidence type="ECO:0000256" key="7">
    <source>
        <dbReference type="ARBA" id="ARBA00023159"/>
    </source>
</evidence>
<evidence type="ECO:0000256" key="8">
    <source>
        <dbReference type="ARBA" id="ARBA00023163"/>
    </source>
</evidence>
<keyword evidence="7" id="KW-0010">Activator</keyword>
<dbReference type="EMBL" id="JACRTB010000005">
    <property type="protein sequence ID" value="MBC8575550.1"/>
    <property type="molecule type" value="Genomic_DNA"/>
</dbReference>
<dbReference type="InterPro" id="IPR015111">
    <property type="entry name" value="Regulatory_HutP"/>
</dbReference>
<dbReference type="SUPFAM" id="SSF111064">
    <property type="entry name" value="Hut operon positive regulatory protein HutP"/>
    <property type="match status" value="1"/>
</dbReference>
<dbReference type="RefSeq" id="WP_262399175.1">
    <property type="nucleotide sequence ID" value="NZ_JACRTB010000005.1"/>
</dbReference>
<keyword evidence="5" id="KW-0694">RNA-binding</keyword>
<dbReference type="Pfam" id="PF09021">
    <property type="entry name" value="HutP"/>
    <property type="match status" value="1"/>
</dbReference>
<evidence type="ECO:0000256" key="2">
    <source>
        <dbReference type="ARBA" id="ARBA00009992"/>
    </source>
</evidence>
<evidence type="ECO:0000313" key="10">
    <source>
        <dbReference type="Proteomes" id="UP000658131"/>
    </source>
</evidence>
<evidence type="ECO:0000313" key="9">
    <source>
        <dbReference type="EMBL" id="MBC8575550.1"/>
    </source>
</evidence>
<sequence length="147" mass="15839">METGYHKAEANGSNGIGYYALRLAMTRTIAEEDAVKQEYTAQGIRFVVTEVGGSTKRDFQEKASRAVFGAAMNAGLISKLPNEIHALLHAAEEAKRGAIINTSSEANLAVKVAIIRTPHWISVAIFGESAIHPMTSHERCGLGIMNI</sequence>
<dbReference type="Gene3D" id="3.40.1510.10">
    <property type="entry name" value="Hut operon regulatory protein HutP"/>
    <property type="match status" value="1"/>
</dbReference>
<evidence type="ECO:0000256" key="3">
    <source>
        <dbReference type="ARBA" id="ARBA00011643"/>
    </source>
</evidence>
<comment type="similarity">
    <text evidence="2">Belongs to the HutP family.</text>
</comment>
<comment type="function">
    <text evidence="1">Antiterminator that binds to cis-acting regulatory sequences on the mRNA in the presence of histidine, thereby suppressing transcription termination and activating the hut operon for histidine utilization.</text>
</comment>
<comment type="subunit">
    <text evidence="3">Homohexamer.</text>
</comment>
<keyword evidence="8" id="KW-0804">Transcription</keyword>
<name>A0ABR7NGP2_9FIRM</name>
<protein>
    <recommendedName>
        <fullName evidence="4">Hut operon positive regulatory protein</fullName>
    </recommendedName>
</protein>
<dbReference type="CDD" id="cd11640">
    <property type="entry name" value="HutP"/>
    <property type="match status" value="1"/>
</dbReference>
<accession>A0ABR7NGP2</accession>
<dbReference type="InterPro" id="IPR036482">
    <property type="entry name" value="Regulatory_HutP_sf"/>
</dbReference>
<evidence type="ECO:0000256" key="1">
    <source>
        <dbReference type="ARBA" id="ARBA00002945"/>
    </source>
</evidence>
<organism evidence="9 10">
    <name type="scientific">Yanshouia hominis</name>
    <dbReference type="NCBI Taxonomy" id="2763673"/>
    <lineage>
        <taxon>Bacteria</taxon>
        <taxon>Bacillati</taxon>
        <taxon>Bacillota</taxon>
        <taxon>Clostridia</taxon>
        <taxon>Eubacteriales</taxon>
        <taxon>Oscillospiraceae</taxon>
        <taxon>Yanshouia</taxon>
    </lineage>
</organism>
<evidence type="ECO:0000256" key="5">
    <source>
        <dbReference type="ARBA" id="ARBA00022884"/>
    </source>
</evidence>
<comment type="caution">
    <text evidence="9">The sequence shown here is derived from an EMBL/GenBank/DDBJ whole genome shotgun (WGS) entry which is preliminary data.</text>
</comment>
<keyword evidence="6" id="KW-0805">Transcription regulation</keyword>
<keyword evidence="10" id="KW-1185">Reference proteome</keyword>
<reference evidence="9 10" key="1">
    <citation type="submission" date="2020-08" db="EMBL/GenBank/DDBJ databases">
        <title>Genome public.</title>
        <authorList>
            <person name="Liu C."/>
            <person name="Sun Q."/>
        </authorList>
    </citation>
    <scope>NUCLEOTIDE SEQUENCE [LARGE SCALE GENOMIC DNA]</scope>
    <source>
        <strain evidence="9 10">BX1</strain>
    </source>
</reference>
<evidence type="ECO:0000256" key="4">
    <source>
        <dbReference type="ARBA" id="ARBA00019377"/>
    </source>
</evidence>
<proteinExistence type="inferred from homology"/>
<gene>
    <name evidence="9" type="ORF">H8717_03865</name>
</gene>